<feature type="compositionally biased region" description="Low complexity" evidence="1">
    <location>
        <begin position="62"/>
        <end position="83"/>
    </location>
</feature>
<dbReference type="GO" id="GO:0005635">
    <property type="term" value="C:nuclear envelope"/>
    <property type="evidence" value="ECO:0007669"/>
    <property type="project" value="TreeGrafter"/>
</dbReference>
<protein>
    <submittedName>
        <fullName evidence="2">Uncharacterized protein</fullName>
    </submittedName>
</protein>
<feature type="region of interest" description="Disordered" evidence="1">
    <location>
        <begin position="62"/>
        <end position="103"/>
    </location>
</feature>
<gene>
    <name evidence="2" type="ORF">Lalb_Chr11g0064111</name>
</gene>
<comment type="caution">
    <text evidence="2">The sequence shown here is derived from an EMBL/GenBank/DDBJ whole genome shotgun (WGS) entry which is preliminary data.</text>
</comment>
<dbReference type="PANTHER" id="PTHR33416">
    <property type="entry name" value="NUCLEAR PORE COMPLEX PROTEIN NUP1"/>
    <property type="match status" value="1"/>
</dbReference>
<feature type="region of interest" description="Disordered" evidence="1">
    <location>
        <begin position="541"/>
        <end position="591"/>
    </location>
</feature>
<dbReference type="PANTHER" id="PTHR33416:SF17">
    <property type="entry name" value="PROTEIN KAKU4"/>
    <property type="match status" value="1"/>
</dbReference>
<accession>A0A6A4PR58</accession>
<organism evidence="2 3">
    <name type="scientific">Lupinus albus</name>
    <name type="common">White lupine</name>
    <name type="synonym">Lupinus termis</name>
    <dbReference type="NCBI Taxonomy" id="3870"/>
    <lineage>
        <taxon>Eukaryota</taxon>
        <taxon>Viridiplantae</taxon>
        <taxon>Streptophyta</taxon>
        <taxon>Embryophyta</taxon>
        <taxon>Tracheophyta</taxon>
        <taxon>Spermatophyta</taxon>
        <taxon>Magnoliopsida</taxon>
        <taxon>eudicotyledons</taxon>
        <taxon>Gunneridae</taxon>
        <taxon>Pentapetalae</taxon>
        <taxon>rosids</taxon>
        <taxon>fabids</taxon>
        <taxon>Fabales</taxon>
        <taxon>Fabaceae</taxon>
        <taxon>Papilionoideae</taxon>
        <taxon>50 kb inversion clade</taxon>
        <taxon>genistoids sensu lato</taxon>
        <taxon>core genistoids</taxon>
        <taxon>Genisteae</taxon>
        <taxon>Lupinus</taxon>
    </lineage>
</organism>
<dbReference type="GO" id="GO:0071763">
    <property type="term" value="P:nuclear membrane organization"/>
    <property type="evidence" value="ECO:0007669"/>
    <property type="project" value="TreeGrafter"/>
</dbReference>
<proteinExistence type="predicted"/>
<feature type="compositionally biased region" description="Basic and acidic residues" evidence="1">
    <location>
        <begin position="390"/>
        <end position="402"/>
    </location>
</feature>
<feature type="compositionally biased region" description="Acidic residues" evidence="1">
    <location>
        <begin position="90"/>
        <end position="99"/>
    </location>
</feature>
<keyword evidence="3" id="KW-1185">Reference proteome</keyword>
<reference evidence="3" key="1">
    <citation type="journal article" date="2020" name="Nat. Commun.">
        <title>Genome sequence of the cluster root forming white lupin.</title>
        <authorList>
            <person name="Hufnagel B."/>
            <person name="Marques A."/>
            <person name="Soriano A."/>
            <person name="Marques L."/>
            <person name="Divol F."/>
            <person name="Doumas P."/>
            <person name="Sallet E."/>
            <person name="Mancinotti D."/>
            <person name="Carrere S."/>
            <person name="Marande W."/>
            <person name="Arribat S."/>
            <person name="Keller J."/>
            <person name="Huneau C."/>
            <person name="Blein T."/>
            <person name="Aime D."/>
            <person name="Laguerre M."/>
            <person name="Taylor J."/>
            <person name="Schubert V."/>
            <person name="Nelson M."/>
            <person name="Geu-Flores F."/>
            <person name="Crespi M."/>
            <person name="Gallardo-Guerrero K."/>
            <person name="Delaux P.-M."/>
            <person name="Salse J."/>
            <person name="Berges H."/>
            <person name="Guyot R."/>
            <person name="Gouzy J."/>
            <person name="Peret B."/>
        </authorList>
    </citation>
    <scope>NUCLEOTIDE SEQUENCE [LARGE SCALE GENOMIC DNA]</scope>
    <source>
        <strain evidence="3">cv. Amiga</strain>
    </source>
</reference>
<feature type="region of interest" description="Disordered" evidence="1">
    <location>
        <begin position="1"/>
        <end position="37"/>
    </location>
</feature>
<feature type="compositionally biased region" description="Polar residues" evidence="1">
    <location>
        <begin position="555"/>
        <end position="572"/>
    </location>
</feature>
<feature type="compositionally biased region" description="Basic residues" evidence="1">
    <location>
        <begin position="573"/>
        <end position="591"/>
    </location>
</feature>
<feature type="region of interest" description="Disordered" evidence="1">
    <location>
        <begin position="381"/>
        <end position="402"/>
    </location>
</feature>
<dbReference type="OrthoDB" id="666185at2759"/>
<evidence type="ECO:0000256" key="1">
    <source>
        <dbReference type="SAM" id="MobiDB-lite"/>
    </source>
</evidence>
<evidence type="ECO:0000313" key="2">
    <source>
        <dbReference type="EMBL" id="KAE9603744.1"/>
    </source>
</evidence>
<sequence>MASIPRSRSGGKILRPRRTSAARATTPYSRPSPANPNWLSRFVISPTRFVASGAGKILSTVLDLDSSPTSSSSVTSSPYSSDTDSNHAEEEVDTFDDENGAGNNKNKHFIEQLVMQETFSREECDRLIKKIRSRVVDSPANDGDGDKRLGDMPNRILDSDIASPDLCSAAVMEAKKWLQEKKSGLDPNFDLGYGSRSLNLATLPQAPKDEGSPVDLAKSYMLTLPPWLSPSLDHIKPPTLAGIQLFKEEEPHLFGGNSTSSSKLKKDSSATRSWSIQDELRRVRSRATEEMLRTLPSSKIDWSTFSMEYKNNLNSSAIENTEATLGAKVHDFTNSVDASSNLSRGLGTQATPDLESKLDGFLTESVLSDPAIINSDQKNQGFGAAQQTEGSRDECRGITTSGRREGFSDDLCGDDGFVKVNGINNTNEANGQLDSLEETLEAISFRVHDGNYSEFKEKVGTDNTLANGLPPSGPSLYAGEAIEQNRKALDNETSTVDLSREMPAKVVLEQGTCMLSSESIEVPDMMVNDTVAVKEIDSVASASQNSSSVPYEAGQQGSESELAATSTSIAKQNGKRITTRYNRRGHGRRVQ</sequence>
<dbReference type="Proteomes" id="UP000447434">
    <property type="component" value="Chromosome 11"/>
</dbReference>
<dbReference type="AlphaFoldDB" id="A0A6A4PR58"/>
<evidence type="ECO:0000313" key="3">
    <source>
        <dbReference type="Proteomes" id="UP000447434"/>
    </source>
</evidence>
<name>A0A6A4PR58_LUPAL</name>
<dbReference type="EMBL" id="WOCE01000011">
    <property type="protein sequence ID" value="KAE9603744.1"/>
    <property type="molecule type" value="Genomic_DNA"/>
</dbReference>